<dbReference type="PANTHER" id="PTHR32347">
    <property type="entry name" value="EFFLUX SYSTEM COMPONENT YKNX-RELATED"/>
    <property type="match status" value="1"/>
</dbReference>
<evidence type="ECO:0000256" key="4">
    <source>
        <dbReference type="SAM" id="Coils"/>
    </source>
</evidence>
<evidence type="ECO:0000256" key="1">
    <source>
        <dbReference type="ARBA" id="ARBA00004196"/>
    </source>
</evidence>
<comment type="subcellular location">
    <subcellularLocation>
        <location evidence="1">Cell envelope</location>
    </subcellularLocation>
</comment>
<sequence>MKFLKKILKNKKLLIIVLIVVLGFVGYKLIAKNGKPEYVLEAVSMGTVVKEVSETGAVKISEQINLGFKYAGKINQIYVKVGDNVEAGQSLAKIDTDQLYIELAEAQAALDVAQADYDKLLAGSSSEEIKVAETDVLNTQIALDNKKQVLEDVKIGAEEDLNQNYEDGLDDLDGAYLKIYNAFNVVSEIQRKYFTGNDQEGNTVRNNKNIIENALNSADYYIDNARSGVQSNIDIALSEIKSLLLEVRNALEIIRNMTETSLYRDTVTSADKTSLDTQKTNINTGYTNIIASQQDISATKITNQTNINSAQADVSTAEADLQKNQDELALKKAGPIQENINLYLAKIKQAQANVSLLQNKTNEAVLKSPANGQITAVNKRAGETVQPADSAVSLLPEGPFQVEADIYEEDIIDVKIDDFVRIDLPVFPDQTFSGRVVLIDPAEKLIDGVVYYEVNIIFNTFREGIKPGMTADIVIETDKKENVLVFSKAALKKTDGESMVRVLENGKVQERKIEVGLEGDEYVEVISGLQEGEQIIVSEKQK</sequence>
<dbReference type="Gene3D" id="2.40.420.20">
    <property type="match status" value="1"/>
</dbReference>
<keyword evidence="5" id="KW-0812">Transmembrane</keyword>
<protein>
    <recommendedName>
        <fullName evidence="10">Membrane fusion protein biotin-lipoyl like domain-containing protein</fullName>
    </recommendedName>
</protein>
<keyword evidence="3 4" id="KW-0175">Coiled coil</keyword>
<name>A0A1G2DVG1_9BACT</name>
<dbReference type="SUPFAM" id="SSF111369">
    <property type="entry name" value="HlyD-like secretion proteins"/>
    <property type="match status" value="2"/>
</dbReference>
<dbReference type="Gene3D" id="2.40.30.170">
    <property type="match status" value="1"/>
</dbReference>
<evidence type="ECO:0000313" key="8">
    <source>
        <dbReference type="EMBL" id="OGZ17516.1"/>
    </source>
</evidence>
<evidence type="ECO:0000256" key="5">
    <source>
        <dbReference type="SAM" id="Phobius"/>
    </source>
</evidence>
<dbReference type="Proteomes" id="UP000178893">
    <property type="component" value="Unassembled WGS sequence"/>
</dbReference>
<keyword evidence="5" id="KW-1133">Transmembrane helix</keyword>
<dbReference type="PANTHER" id="PTHR32347:SF23">
    <property type="entry name" value="BLL5650 PROTEIN"/>
    <property type="match status" value="1"/>
</dbReference>
<dbReference type="AlphaFoldDB" id="A0A1G2DVG1"/>
<evidence type="ECO:0000256" key="3">
    <source>
        <dbReference type="ARBA" id="ARBA00023054"/>
    </source>
</evidence>
<comment type="caution">
    <text evidence="8">The sequence shown here is derived from an EMBL/GenBank/DDBJ whole genome shotgun (WGS) entry which is preliminary data.</text>
</comment>
<dbReference type="EMBL" id="MHLW01000034">
    <property type="protein sequence ID" value="OGZ17516.1"/>
    <property type="molecule type" value="Genomic_DNA"/>
</dbReference>
<evidence type="ECO:0000259" key="7">
    <source>
        <dbReference type="Pfam" id="PF25967"/>
    </source>
</evidence>
<gene>
    <name evidence="8" type="ORF">A2V72_01765</name>
</gene>
<dbReference type="GO" id="GO:0022857">
    <property type="term" value="F:transmembrane transporter activity"/>
    <property type="evidence" value="ECO:0007669"/>
    <property type="project" value="InterPro"/>
</dbReference>
<evidence type="ECO:0000259" key="6">
    <source>
        <dbReference type="Pfam" id="PF25917"/>
    </source>
</evidence>
<dbReference type="InterPro" id="IPR006143">
    <property type="entry name" value="RND_pump_MFP"/>
</dbReference>
<dbReference type="Pfam" id="PF25967">
    <property type="entry name" value="RND-MFP_C"/>
    <property type="match status" value="1"/>
</dbReference>
<dbReference type="GO" id="GO:0016020">
    <property type="term" value="C:membrane"/>
    <property type="evidence" value="ECO:0007669"/>
    <property type="project" value="InterPro"/>
</dbReference>
<feature type="domain" description="Multidrug resistance protein MdtA-like C-terminal permuted SH3" evidence="7">
    <location>
        <begin position="482"/>
        <end position="542"/>
    </location>
</feature>
<evidence type="ECO:0008006" key="10">
    <source>
        <dbReference type="Google" id="ProtNLM"/>
    </source>
</evidence>
<proteinExistence type="inferred from homology"/>
<dbReference type="Pfam" id="PF25917">
    <property type="entry name" value="BSH_RND"/>
    <property type="match status" value="1"/>
</dbReference>
<accession>A0A1G2DVG1</accession>
<dbReference type="InterPro" id="IPR058627">
    <property type="entry name" value="MdtA-like_C"/>
</dbReference>
<dbReference type="InterPro" id="IPR058625">
    <property type="entry name" value="MdtA-like_BSH"/>
</dbReference>
<feature type="coiled-coil region" evidence="4">
    <location>
        <begin position="307"/>
        <end position="360"/>
    </location>
</feature>
<evidence type="ECO:0000313" key="9">
    <source>
        <dbReference type="Proteomes" id="UP000178893"/>
    </source>
</evidence>
<dbReference type="InterPro" id="IPR050465">
    <property type="entry name" value="UPF0194_transport"/>
</dbReference>
<dbReference type="NCBIfam" id="TIGR01730">
    <property type="entry name" value="RND_mfp"/>
    <property type="match status" value="1"/>
</dbReference>
<feature type="domain" description="Multidrug resistance protein MdtA-like barrel-sandwich hybrid" evidence="6">
    <location>
        <begin position="68"/>
        <end position="391"/>
    </location>
</feature>
<feature type="transmembrane region" description="Helical" evidence="5">
    <location>
        <begin position="12"/>
        <end position="30"/>
    </location>
</feature>
<dbReference type="Gene3D" id="2.40.50.100">
    <property type="match status" value="1"/>
</dbReference>
<evidence type="ECO:0000256" key="2">
    <source>
        <dbReference type="ARBA" id="ARBA00009477"/>
    </source>
</evidence>
<dbReference type="GO" id="GO:0030313">
    <property type="term" value="C:cell envelope"/>
    <property type="evidence" value="ECO:0007669"/>
    <property type="project" value="UniProtKB-SubCell"/>
</dbReference>
<organism evidence="8 9">
    <name type="scientific">Candidatus Nealsonbacteria bacterium RBG_13_37_56</name>
    <dbReference type="NCBI Taxonomy" id="1801661"/>
    <lineage>
        <taxon>Bacteria</taxon>
        <taxon>Candidatus Nealsoniibacteriota</taxon>
    </lineage>
</organism>
<keyword evidence="5" id="KW-0472">Membrane</keyword>
<reference evidence="8 9" key="1">
    <citation type="journal article" date="2016" name="Nat. Commun.">
        <title>Thousands of microbial genomes shed light on interconnected biogeochemical processes in an aquifer system.</title>
        <authorList>
            <person name="Anantharaman K."/>
            <person name="Brown C.T."/>
            <person name="Hug L.A."/>
            <person name="Sharon I."/>
            <person name="Castelle C.J."/>
            <person name="Probst A.J."/>
            <person name="Thomas B.C."/>
            <person name="Singh A."/>
            <person name="Wilkins M.J."/>
            <person name="Karaoz U."/>
            <person name="Brodie E.L."/>
            <person name="Williams K.H."/>
            <person name="Hubbard S.S."/>
            <person name="Banfield J.F."/>
        </authorList>
    </citation>
    <scope>NUCLEOTIDE SEQUENCE [LARGE SCALE GENOMIC DNA]</scope>
</reference>
<comment type="similarity">
    <text evidence="2">Belongs to the membrane fusion protein (MFP) (TC 8.A.1) family.</text>
</comment>